<keyword evidence="5" id="KW-0442">Lipid degradation</keyword>
<reference evidence="9" key="1">
    <citation type="submission" date="2022-07" db="EMBL/GenBank/DDBJ databases">
        <title>Genome Sequence of Physisporinus lineatus.</title>
        <authorList>
            <person name="Buettner E."/>
        </authorList>
    </citation>
    <scope>NUCLEOTIDE SEQUENCE</scope>
    <source>
        <strain evidence="9">VT162</strain>
    </source>
</reference>
<dbReference type="SUPFAM" id="SSF56024">
    <property type="entry name" value="Phospholipase D/nuclease"/>
    <property type="match status" value="1"/>
</dbReference>
<feature type="region of interest" description="Disordered" evidence="7">
    <location>
        <begin position="330"/>
        <end position="349"/>
    </location>
</feature>
<dbReference type="InterPro" id="IPR015679">
    <property type="entry name" value="PLipase_D_fam"/>
</dbReference>
<keyword evidence="10" id="KW-1185">Reference proteome</keyword>
<keyword evidence="4" id="KW-0378">Hydrolase</keyword>
<comment type="caution">
    <text evidence="9">The sequence shown here is derived from an EMBL/GenBank/DDBJ whole genome shotgun (WGS) entry which is preliminary data.</text>
</comment>
<dbReference type="SMART" id="SM00155">
    <property type="entry name" value="PLDc"/>
    <property type="match status" value="1"/>
</dbReference>
<feature type="region of interest" description="Disordered" evidence="7">
    <location>
        <begin position="494"/>
        <end position="588"/>
    </location>
</feature>
<protein>
    <recommendedName>
        <fullName evidence="2">phospholipase D</fullName>
        <ecNumber evidence="2">3.1.4.4</ecNumber>
    </recommendedName>
</protein>
<evidence type="ECO:0000256" key="6">
    <source>
        <dbReference type="ARBA" id="ARBA00023098"/>
    </source>
</evidence>
<dbReference type="Pfam" id="PF13091">
    <property type="entry name" value="PLDc_2"/>
    <property type="match status" value="1"/>
</dbReference>
<evidence type="ECO:0000256" key="3">
    <source>
        <dbReference type="ARBA" id="ARBA00022737"/>
    </source>
</evidence>
<evidence type="ECO:0000259" key="8">
    <source>
        <dbReference type="PROSITE" id="PS50035"/>
    </source>
</evidence>
<evidence type="ECO:0000256" key="7">
    <source>
        <dbReference type="SAM" id="MobiDB-lite"/>
    </source>
</evidence>
<dbReference type="CDD" id="cd09141">
    <property type="entry name" value="PLDc_vPLD1_2_yPLD_like_2"/>
    <property type="match status" value="1"/>
</dbReference>
<dbReference type="PROSITE" id="PS50035">
    <property type="entry name" value="PLD"/>
    <property type="match status" value="1"/>
</dbReference>
<dbReference type="Gene3D" id="3.30.870.10">
    <property type="entry name" value="Endonuclease Chain A"/>
    <property type="match status" value="1"/>
</dbReference>
<feature type="region of interest" description="Disordered" evidence="7">
    <location>
        <begin position="354"/>
        <end position="403"/>
    </location>
</feature>
<proteinExistence type="predicted"/>
<dbReference type="AlphaFoldDB" id="A0AAD5UU46"/>
<dbReference type="EMBL" id="JANAWD010000685">
    <property type="protein sequence ID" value="KAJ3476635.1"/>
    <property type="molecule type" value="Genomic_DNA"/>
</dbReference>
<evidence type="ECO:0000313" key="9">
    <source>
        <dbReference type="EMBL" id="KAJ3476635.1"/>
    </source>
</evidence>
<evidence type="ECO:0000256" key="4">
    <source>
        <dbReference type="ARBA" id="ARBA00022801"/>
    </source>
</evidence>
<dbReference type="PANTHER" id="PTHR18896">
    <property type="entry name" value="PHOSPHOLIPASE D"/>
    <property type="match status" value="1"/>
</dbReference>
<dbReference type="PANTHER" id="PTHR18896:SF76">
    <property type="entry name" value="PHOSPHOLIPASE"/>
    <property type="match status" value="1"/>
</dbReference>
<dbReference type="InterPro" id="IPR025202">
    <property type="entry name" value="PLD-like_dom"/>
</dbReference>
<evidence type="ECO:0000256" key="2">
    <source>
        <dbReference type="ARBA" id="ARBA00012027"/>
    </source>
</evidence>
<comment type="catalytic activity">
    <reaction evidence="1">
        <text>a 1,2-diacyl-sn-glycero-3-phosphocholine + H2O = a 1,2-diacyl-sn-glycero-3-phosphate + choline + H(+)</text>
        <dbReference type="Rhea" id="RHEA:14445"/>
        <dbReference type="ChEBI" id="CHEBI:15354"/>
        <dbReference type="ChEBI" id="CHEBI:15377"/>
        <dbReference type="ChEBI" id="CHEBI:15378"/>
        <dbReference type="ChEBI" id="CHEBI:57643"/>
        <dbReference type="ChEBI" id="CHEBI:58608"/>
        <dbReference type="EC" id="3.1.4.4"/>
    </reaction>
</comment>
<feature type="compositionally biased region" description="Basic and acidic residues" evidence="7">
    <location>
        <begin position="299"/>
        <end position="314"/>
    </location>
</feature>
<evidence type="ECO:0000256" key="1">
    <source>
        <dbReference type="ARBA" id="ARBA00000798"/>
    </source>
</evidence>
<feature type="region of interest" description="Disordered" evidence="7">
    <location>
        <begin position="289"/>
        <end position="324"/>
    </location>
</feature>
<evidence type="ECO:0000256" key="5">
    <source>
        <dbReference type="ARBA" id="ARBA00022963"/>
    </source>
</evidence>
<dbReference type="GO" id="GO:0004630">
    <property type="term" value="F:phospholipase D activity"/>
    <property type="evidence" value="ECO:0007669"/>
    <property type="project" value="UniProtKB-EC"/>
</dbReference>
<dbReference type="InterPro" id="IPR001736">
    <property type="entry name" value="PLipase_D/transphosphatidylase"/>
</dbReference>
<keyword evidence="3" id="KW-0677">Repeat</keyword>
<keyword evidence="6" id="KW-0443">Lipid metabolism</keyword>
<gene>
    <name evidence="9" type="ORF">NLI96_g11029</name>
</gene>
<sequence length="630" mass="70198">MSEHFVYIENQFFISATTVGETKIENRIGDAIVHRIIRAHREKTPWRCCIIIPLLPGFTFPVDHSDASAIRIILECQNRTLFRGPNSIFARLRKEGIDPDEYISVFSLRNWAKLRGDVLTTEQVYIHAKVCIVDDRLAIIGSANINERSQRGDRDSEIAAIIRDTDLIDCTMGGKPFKVGRFAHTLRVRLMREHLGVDVDAMYEDDLMAFEPAKPIHEQDEWDPDAEQQYGKEDDEVTHLRRGTRHNGLASLAHDTAQGLGQLVHGADDIEGKQTAHLLRKVGIKTASADATTGDQSLNEERTTFTRSGEKEHGFTSSIVPTLEEKTIAEGRPPFHRANGGLNIYVDSPGENAISEQTEPEEARADGELYGSPANADPRDKEPPHPPSAKTDADEEEEKAPGARATLRKHLAAKFAGSTKASSKTWSLPTVTPEVDPYGFEDPICDEFWKNVWVACATHNTEIYRKVFHAIPDDLVTTWKQYREFVLHHERLKQPTAQAKDQPSAEPVARIPSDTDPDAPVPQHSSESGDTVVESAGPKVRDFVSDQASDPSAAASGSNANGATSAQDAKKKPARGPEPFDQSEREEMERMLEELRGHLVIYPSRFLEGEDIANNFLWNADRLLPLPIYD</sequence>
<dbReference type="Proteomes" id="UP001212997">
    <property type="component" value="Unassembled WGS sequence"/>
</dbReference>
<feature type="domain" description="PLD phosphodiesterase" evidence="8">
    <location>
        <begin position="122"/>
        <end position="149"/>
    </location>
</feature>
<organism evidence="9 10">
    <name type="scientific">Meripilus lineatus</name>
    <dbReference type="NCBI Taxonomy" id="2056292"/>
    <lineage>
        <taxon>Eukaryota</taxon>
        <taxon>Fungi</taxon>
        <taxon>Dikarya</taxon>
        <taxon>Basidiomycota</taxon>
        <taxon>Agaricomycotina</taxon>
        <taxon>Agaricomycetes</taxon>
        <taxon>Polyporales</taxon>
        <taxon>Meripilaceae</taxon>
        <taxon>Meripilus</taxon>
    </lineage>
</organism>
<accession>A0AAD5UU46</accession>
<dbReference type="GO" id="GO:0009395">
    <property type="term" value="P:phospholipid catabolic process"/>
    <property type="evidence" value="ECO:0007669"/>
    <property type="project" value="TreeGrafter"/>
</dbReference>
<evidence type="ECO:0000313" key="10">
    <source>
        <dbReference type="Proteomes" id="UP001212997"/>
    </source>
</evidence>
<name>A0AAD5UU46_9APHY</name>
<dbReference type="EC" id="3.1.4.4" evidence="2"/>
<feature type="compositionally biased region" description="Low complexity" evidence="7">
    <location>
        <begin position="545"/>
        <end position="567"/>
    </location>
</feature>